<feature type="non-terminal residue" evidence="12">
    <location>
        <position position="384"/>
    </location>
</feature>
<proteinExistence type="predicted"/>
<keyword evidence="13" id="KW-1185">Reference proteome</keyword>
<keyword evidence="9" id="KW-0175">Coiled coil</keyword>
<dbReference type="InterPro" id="IPR002455">
    <property type="entry name" value="GPCR3_GABA-B"/>
</dbReference>
<evidence type="ECO:0000256" key="5">
    <source>
        <dbReference type="ARBA" id="ARBA00023136"/>
    </source>
</evidence>
<evidence type="ECO:0000256" key="7">
    <source>
        <dbReference type="ARBA" id="ARBA00023180"/>
    </source>
</evidence>
<accession>A0ABD2PJS0</accession>
<feature type="coiled-coil region" evidence="9">
    <location>
        <begin position="308"/>
        <end position="342"/>
    </location>
</feature>
<feature type="transmembrane region" description="Helical" evidence="10">
    <location>
        <begin position="143"/>
        <end position="164"/>
    </location>
</feature>
<dbReference type="PRINTS" id="PR01176">
    <property type="entry name" value="GABABRECEPTR"/>
</dbReference>
<evidence type="ECO:0000256" key="9">
    <source>
        <dbReference type="SAM" id="Coils"/>
    </source>
</evidence>
<keyword evidence="4" id="KW-0297">G-protein coupled receptor</keyword>
<keyword evidence="3 10" id="KW-1133">Transmembrane helix</keyword>
<name>A0ABD2PJS0_9PLAT</name>
<protein>
    <submittedName>
        <fullName evidence="12">Gamma-aminobutyric acid type B receptor subunit 1</fullName>
    </submittedName>
</protein>
<dbReference type="PANTHER" id="PTHR10519:SF20">
    <property type="entry name" value="G-PROTEIN COUPLED RECEPTOR 156-RELATED"/>
    <property type="match status" value="1"/>
</dbReference>
<dbReference type="Proteomes" id="UP001626550">
    <property type="component" value="Unassembled WGS sequence"/>
</dbReference>
<reference evidence="12 13" key="1">
    <citation type="submission" date="2024-11" db="EMBL/GenBank/DDBJ databases">
        <title>Adaptive evolution of stress response genes in parasites aligns with host niche diversity.</title>
        <authorList>
            <person name="Hahn C."/>
            <person name="Resl P."/>
        </authorList>
    </citation>
    <scope>NUCLEOTIDE SEQUENCE [LARGE SCALE GENOMIC DNA]</scope>
    <source>
        <strain evidence="12">EGGRZ-B1_66</strain>
        <tissue evidence="12">Body</tissue>
    </source>
</reference>
<comment type="caution">
    <text evidence="12">The sequence shown here is derived from an EMBL/GenBank/DDBJ whole genome shotgun (WGS) entry which is preliminary data.</text>
</comment>
<evidence type="ECO:0000259" key="11">
    <source>
        <dbReference type="PROSITE" id="PS50259"/>
    </source>
</evidence>
<dbReference type="EMBL" id="JBJKFK010007683">
    <property type="protein sequence ID" value="KAL3307315.1"/>
    <property type="molecule type" value="Genomic_DNA"/>
</dbReference>
<gene>
    <name evidence="12" type="primary">GABA-B-R1</name>
    <name evidence="12" type="ORF">Ciccas_014175</name>
</gene>
<feature type="non-terminal residue" evidence="12">
    <location>
        <position position="1"/>
    </location>
</feature>
<comment type="subcellular location">
    <subcellularLocation>
        <location evidence="1">Membrane</location>
        <topology evidence="1">Multi-pass membrane protein</topology>
    </subcellularLocation>
</comment>
<feature type="transmembrane region" description="Helical" evidence="10">
    <location>
        <begin position="184"/>
        <end position="203"/>
    </location>
</feature>
<dbReference type="PANTHER" id="PTHR10519">
    <property type="entry name" value="GABA-B RECEPTOR"/>
    <property type="match status" value="1"/>
</dbReference>
<evidence type="ECO:0000256" key="3">
    <source>
        <dbReference type="ARBA" id="ARBA00022989"/>
    </source>
</evidence>
<evidence type="ECO:0000256" key="10">
    <source>
        <dbReference type="SAM" id="Phobius"/>
    </source>
</evidence>
<sequence length="384" mass="43652">FAPQDLFSFLCHVKLWPLSTGFSLGFGALFSKAWLVYRKNTSKRNKSVLINENIDGNAEAKGKKSKTMSVDQREEENNPVELSLWPNYLIICLFLVVDLLVQASWQLLDPMNQEKLVIAWIQEPTDNDVIDELVLCLCHTKQFYLWCGMLFGPKALLLVLGLLLSFETRNAKVGSNSDNRFVALAVYNVFILSNVAASVTLILRMHVNAFFAFAGISICLSCGLTLGLLFVPKMVAVWNRPYQYINKCEIDKLINTESKFKIKQKLTHKEENSSSGFRSTSNQEPLDVTIYTGEADSRSDLAEEESRYRSMLIEAEFVKRRIQEAEQLGQELRHRIRTLVNSESVFKLVSSPNFCCSEDIKSIIEKAVERKENSVDDDAFRESS</sequence>
<keyword evidence="5 10" id="KW-0472">Membrane</keyword>
<evidence type="ECO:0000313" key="12">
    <source>
        <dbReference type="EMBL" id="KAL3307315.1"/>
    </source>
</evidence>
<feature type="transmembrane region" description="Helical" evidence="10">
    <location>
        <begin position="15"/>
        <end position="37"/>
    </location>
</feature>
<dbReference type="AlphaFoldDB" id="A0ABD2PJS0"/>
<evidence type="ECO:0000256" key="6">
    <source>
        <dbReference type="ARBA" id="ARBA00023170"/>
    </source>
</evidence>
<evidence type="ECO:0000256" key="4">
    <source>
        <dbReference type="ARBA" id="ARBA00023040"/>
    </source>
</evidence>
<dbReference type="GO" id="GO:0016020">
    <property type="term" value="C:membrane"/>
    <property type="evidence" value="ECO:0007669"/>
    <property type="project" value="UniProtKB-SubCell"/>
</dbReference>
<dbReference type="InterPro" id="IPR017978">
    <property type="entry name" value="GPCR_3_C"/>
</dbReference>
<evidence type="ECO:0000256" key="1">
    <source>
        <dbReference type="ARBA" id="ARBA00004141"/>
    </source>
</evidence>
<dbReference type="PROSITE" id="PS50259">
    <property type="entry name" value="G_PROTEIN_RECEP_F3_4"/>
    <property type="match status" value="1"/>
</dbReference>
<keyword evidence="8" id="KW-0807">Transducer</keyword>
<feature type="transmembrane region" description="Helical" evidence="10">
    <location>
        <begin position="209"/>
        <end position="231"/>
    </location>
</feature>
<dbReference type="Pfam" id="PF00003">
    <property type="entry name" value="7tm_3"/>
    <property type="match status" value="1"/>
</dbReference>
<evidence type="ECO:0000256" key="2">
    <source>
        <dbReference type="ARBA" id="ARBA00022692"/>
    </source>
</evidence>
<keyword evidence="7" id="KW-0325">Glycoprotein</keyword>
<evidence type="ECO:0000313" key="13">
    <source>
        <dbReference type="Proteomes" id="UP001626550"/>
    </source>
</evidence>
<evidence type="ECO:0000256" key="8">
    <source>
        <dbReference type="ARBA" id="ARBA00023224"/>
    </source>
</evidence>
<keyword evidence="2 10" id="KW-0812">Transmembrane</keyword>
<keyword evidence="6 12" id="KW-0675">Receptor</keyword>
<organism evidence="12 13">
    <name type="scientific">Cichlidogyrus casuarinus</name>
    <dbReference type="NCBI Taxonomy" id="1844966"/>
    <lineage>
        <taxon>Eukaryota</taxon>
        <taxon>Metazoa</taxon>
        <taxon>Spiralia</taxon>
        <taxon>Lophotrochozoa</taxon>
        <taxon>Platyhelminthes</taxon>
        <taxon>Monogenea</taxon>
        <taxon>Monopisthocotylea</taxon>
        <taxon>Dactylogyridea</taxon>
        <taxon>Ancyrocephalidae</taxon>
        <taxon>Cichlidogyrus</taxon>
    </lineage>
</organism>
<dbReference type="GO" id="GO:0004930">
    <property type="term" value="F:G protein-coupled receptor activity"/>
    <property type="evidence" value="ECO:0007669"/>
    <property type="project" value="UniProtKB-KW"/>
</dbReference>
<feature type="domain" description="G-protein coupled receptors family 3 profile" evidence="11">
    <location>
        <begin position="11"/>
        <end position="241"/>
    </location>
</feature>